<dbReference type="SUPFAM" id="SSF55729">
    <property type="entry name" value="Acyl-CoA N-acyltransferases (Nat)"/>
    <property type="match status" value="1"/>
</dbReference>
<dbReference type="Gene3D" id="3.40.630.30">
    <property type="match status" value="1"/>
</dbReference>
<dbReference type="PANTHER" id="PTHR39173">
    <property type="entry name" value="ACETYLTRANSFERASE"/>
    <property type="match status" value="1"/>
</dbReference>
<keyword evidence="3" id="KW-1185">Reference proteome</keyword>
<dbReference type="Pfam" id="PF00583">
    <property type="entry name" value="Acetyltransf_1"/>
    <property type="match status" value="1"/>
</dbReference>
<proteinExistence type="predicted"/>
<dbReference type="CDD" id="cd04301">
    <property type="entry name" value="NAT_SF"/>
    <property type="match status" value="1"/>
</dbReference>
<dbReference type="Proteomes" id="UP001057998">
    <property type="component" value="Chromosome 2"/>
</dbReference>
<evidence type="ECO:0000313" key="2">
    <source>
        <dbReference type="EMBL" id="UTV30901.1"/>
    </source>
</evidence>
<keyword evidence="2" id="KW-0808">Transferase</keyword>
<dbReference type="GO" id="GO:0016746">
    <property type="term" value="F:acyltransferase activity"/>
    <property type="evidence" value="ECO:0007669"/>
    <property type="project" value="UniProtKB-KW"/>
</dbReference>
<evidence type="ECO:0000313" key="3">
    <source>
        <dbReference type="Proteomes" id="UP001057998"/>
    </source>
</evidence>
<protein>
    <submittedName>
        <fullName evidence="2">GNAT family N-acetyltransferase</fullName>
        <ecNumber evidence="2">2.3.1.-</ecNumber>
    </submittedName>
</protein>
<dbReference type="EC" id="2.3.1.-" evidence="2"/>
<sequence>MELISPSLADEAAFLTFYHDFLHNDPENADFYRPATLDFAAYVESLNNESKGIGLPAGYVPCHHYWLKNDDGHIVGVIRIRHRIDNPFLSLEAGHIGYDVAPAHRRQRYGTTLLALGLKKSKAIGLSQVLVTADEDNPGSRKIIEANGGVLENIVMGKVFPNPIARYWITI</sequence>
<reference evidence="2" key="1">
    <citation type="submission" date="2022-07" db="EMBL/GenBank/DDBJ databases">
        <title>Genome sequencing of Photobacterium atrarenae GJH2-4.</title>
        <authorList>
            <person name="Park S.-J."/>
        </authorList>
    </citation>
    <scope>NUCLEOTIDE SEQUENCE</scope>
    <source>
        <strain evidence="2">GJH2-4</strain>
    </source>
</reference>
<dbReference type="InterPro" id="IPR016181">
    <property type="entry name" value="Acyl_CoA_acyltransferase"/>
</dbReference>
<gene>
    <name evidence="2" type="ORF">NNL38_17060</name>
</gene>
<organism evidence="2 3">
    <name type="scientific">Photobacterium atrarenae</name>
    <dbReference type="NCBI Taxonomy" id="865757"/>
    <lineage>
        <taxon>Bacteria</taxon>
        <taxon>Pseudomonadati</taxon>
        <taxon>Pseudomonadota</taxon>
        <taxon>Gammaproteobacteria</taxon>
        <taxon>Vibrionales</taxon>
        <taxon>Vibrionaceae</taxon>
        <taxon>Photobacterium</taxon>
    </lineage>
</organism>
<name>A0ABY5GP48_9GAMM</name>
<feature type="domain" description="N-acetyltransferase" evidence="1">
    <location>
        <begin position="30"/>
        <end position="171"/>
    </location>
</feature>
<dbReference type="InterPro" id="IPR000182">
    <property type="entry name" value="GNAT_dom"/>
</dbReference>
<dbReference type="PROSITE" id="PS51186">
    <property type="entry name" value="GNAT"/>
    <property type="match status" value="1"/>
</dbReference>
<dbReference type="PANTHER" id="PTHR39173:SF1">
    <property type="entry name" value="ACETYLTRANSFERASE"/>
    <property type="match status" value="1"/>
</dbReference>
<dbReference type="EMBL" id="CP101509">
    <property type="protein sequence ID" value="UTV30901.1"/>
    <property type="molecule type" value="Genomic_DNA"/>
</dbReference>
<dbReference type="RefSeq" id="WP_255392271.1">
    <property type="nucleotide sequence ID" value="NZ_CP101509.1"/>
</dbReference>
<accession>A0ABY5GP48</accession>
<keyword evidence="2" id="KW-0012">Acyltransferase</keyword>
<evidence type="ECO:0000259" key="1">
    <source>
        <dbReference type="PROSITE" id="PS51186"/>
    </source>
</evidence>